<name>A0A4S2KLQ8_9HYME</name>
<feature type="region of interest" description="Disordered" evidence="1">
    <location>
        <begin position="259"/>
        <end position="284"/>
    </location>
</feature>
<evidence type="ECO:0000313" key="3">
    <source>
        <dbReference type="Proteomes" id="UP000310200"/>
    </source>
</evidence>
<evidence type="ECO:0000313" key="2">
    <source>
        <dbReference type="EMBL" id="TGZ50176.1"/>
    </source>
</evidence>
<organism evidence="2 3">
    <name type="scientific">Temnothorax longispinosus</name>
    <dbReference type="NCBI Taxonomy" id="300112"/>
    <lineage>
        <taxon>Eukaryota</taxon>
        <taxon>Metazoa</taxon>
        <taxon>Ecdysozoa</taxon>
        <taxon>Arthropoda</taxon>
        <taxon>Hexapoda</taxon>
        <taxon>Insecta</taxon>
        <taxon>Pterygota</taxon>
        <taxon>Neoptera</taxon>
        <taxon>Endopterygota</taxon>
        <taxon>Hymenoptera</taxon>
        <taxon>Apocrita</taxon>
        <taxon>Aculeata</taxon>
        <taxon>Formicoidea</taxon>
        <taxon>Formicidae</taxon>
        <taxon>Myrmicinae</taxon>
        <taxon>Temnothorax</taxon>
    </lineage>
</organism>
<reference evidence="2 3" key="1">
    <citation type="journal article" date="2019" name="Philos. Trans. R. Soc. Lond., B, Biol. Sci.">
        <title>Ant behaviour and brain gene expression of defending hosts depend on the ecological success of the intruding social parasite.</title>
        <authorList>
            <person name="Kaur R."/>
            <person name="Stoldt M."/>
            <person name="Jongepier E."/>
            <person name="Feldmeyer B."/>
            <person name="Menzel F."/>
            <person name="Bornberg-Bauer E."/>
            <person name="Foitzik S."/>
        </authorList>
    </citation>
    <scope>NUCLEOTIDE SEQUENCE [LARGE SCALE GENOMIC DNA]</scope>
    <source>
        <tissue evidence="2">Whole body</tissue>
    </source>
</reference>
<accession>A0A4S2KLQ8</accession>
<gene>
    <name evidence="2" type="ORF">DBV15_03621</name>
</gene>
<comment type="caution">
    <text evidence="2">The sequence shown here is derived from an EMBL/GenBank/DDBJ whole genome shotgun (WGS) entry which is preliminary data.</text>
</comment>
<feature type="compositionally biased region" description="Basic and acidic residues" evidence="1">
    <location>
        <begin position="273"/>
        <end position="282"/>
    </location>
</feature>
<feature type="region of interest" description="Disordered" evidence="1">
    <location>
        <begin position="171"/>
        <end position="202"/>
    </location>
</feature>
<dbReference type="AlphaFoldDB" id="A0A4S2KLQ8"/>
<feature type="non-terminal residue" evidence="2">
    <location>
        <position position="1"/>
    </location>
</feature>
<dbReference type="EMBL" id="QBLH01002019">
    <property type="protein sequence ID" value="TGZ50176.1"/>
    <property type="molecule type" value="Genomic_DNA"/>
</dbReference>
<feature type="compositionally biased region" description="Basic and acidic residues" evidence="1">
    <location>
        <begin position="182"/>
        <end position="202"/>
    </location>
</feature>
<feature type="region of interest" description="Disordered" evidence="1">
    <location>
        <begin position="65"/>
        <end position="92"/>
    </location>
</feature>
<keyword evidence="3" id="KW-1185">Reference proteome</keyword>
<feature type="non-terminal residue" evidence="2">
    <location>
        <position position="409"/>
    </location>
</feature>
<dbReference type="Proteomes" id="UP000310200">
    <property type="component" value="Unassembled WGS sequence"/>
</dbReference>
<sequence length="409" mass="45006">RAYARCGAIQQSVGHNRPDSRPATKYANSADVGAGLTKTINANDCMCSYIDGFIKISIRTGARIERDRENGGRDGPKRKEKTPHVTGGNKNGAQIGERIERSESLPSPTGRFDGFVPLMFHPSARCPPLPLAISTICYQSNSPNNVFLPPCAGMPVQGDGGFPPLENVPPFLSSGRQKLRKERSGREVDDERDAAREEGKSPDNQRLWRRAIVLPILRGVVKDACYERRTDKMTDRCAFLTYYSRDSAISAQNALHEKRTLPGGWKGGGRSGKGKERDRGDGTDAASPRCIIRLSVWDTLQMPGPDTRILIPLSWYYKNLAFLFNWEGPERMHILAYSHSPKSRTKKLGLKGTEKGKKKKHCIIITDRKAVPGGLLDSAIADNGLVQAPSNILGLITIVLTRCDIDAIS</sequence>
<protein>
    <submittedName>
        <fullName evidence="2">CUG-BP-and ETR-3-like factor 3</fullName>
    </submittedName>
</protein>
<feature type="region of interest" description="Disordered" evidence="1">
    <location>
        <begin position="1"/>
        <end position="27"/>
    </location>
</feature>
<feature type="compositionally biased region" description="Basic and acidic residues" evidence="1">
    <location>
        <begin position="65"/>
        <end position="77"/>
    </location>
</feature>
<evidence type="ECO:0000256" key="1">
    <source>
        <dbReference type="SAM" id="MobiDB-lite"/>
    </source>
</evidence>
<proteinExistence type="predicted"/>